<evidence type="ECO:0000313" key="2">
    <source>
        <dbReference type="Proteomes" id="UP000324222"/>
    </source>
</evidence>
<gene>
    <name evidence="1" type="ORF">E2C01_086259</name>
</gene>
<accession>A0A5B7J969</accession>
<dbReference type="EMBL" id="VSRR010087057">
    <property type="protein sequence ID" value="MPC91235.1"/>
    <property type="molecule type" value="Genomic_DNA"/>
</dbReference>
<keyword evidence="2" id="KW-1185">Reference proteome</keyword>
<organism evidence="1 2">
    <name type="scientific">Portunus trituberculatus</name>
    <name type="common">Swimming crab</name>
    <name type="synonym">Neptunus trituberculatus</name>
    <dbReference type="NCBI Taxonomy" id="210409"/>
    <lineage>
        <taxon>Eukaryota</taxon>
        <taxon>Metazoa</taxon>
        <taxon>Ecdysozoa</taxon>
        <taxon>Arthropoda</taxon>
        <taxon>Crustacea</taxon>
        <taxon>Multicrustacea</taxon>
        <taxon>Malacostraca</taxon>
        <taxon>Eumalacostraca</taxon>
        <taxon>Eucarida</taxon>
        <taxon>Decapoda</taxon>
        <taxon>Pleocyemata</taxon>
        <taxon>Brachyura</taxon>
        <taxon>Eubrachyura</taxon>
        <taxon>Portunoidea</taxon>
        <taxon>Portunidae</taxon>
        <taxon>Portuninae</taxon>
        <taxon>Portunus</taxon>
    </lineage>
</organism>
<reference evidence="1 2" key="1">
    <citation type="submission" date="2019-05" db="EMBL/GenBank/DDBJ databases">
        <title>Another draft genome of Portunus trituberculatus and its Hox gene families provides insights of decapod evolution.</title>
        <authorList>
            <person name="Jeong J.-H."/>
            <person name="Song I."/>
            <person name="Kim S."/>
            <person name="Choi T."/>
            <person name="Kim D."/>
            <person name="Ryu S."/>
            <person name="Kim W."/>
        </authorList>
    </citation>
    <scope>NUCLEOTIDE SEQUENCE [LARGE SCALE GENOMIC DNA]</scope>
    <source>
        <tissue evidence="1">Muscle</tissue>
    </source>
</reference>
<dbReference type="Proteomes" id="UP000324222">
    <property type="component" value="Unassembled WGS sequence"/>
</dbReference>
<dbReference type="AlphaFoldDB" id="A0A5B7J969"/>
<evidence type="ECO:0000313" key="1">
    <source>
        <dbReference type="EMBL" id="MPC91235.1"/>
    </source>
</evidence>
<proteinExistence type="predicted"/>
<comment type="caution">
    <text evidence="1">The sequence shown here is derived from an EMBL/GenBank/DDBJ whole genome shotgun (WGS) entry which is preliminary data.</text>
</comment>
<sequence>MVQNHTPERLIEFYASWSSLKVTTPRTRRRLLFPYALNGPQTLPHCSLVNAALKSENCLMNTVTGDATTV</sequence>
<protein>
    <submittedName>
        <fullName evidence="1">Uncharacterized protein</fullName>
    </submittedName>
</protein>
<name>A0A5B7J969_PORTR</name>